<dbReference type="GO" id="GO:0061630">
    <property type="term" value="F:ubiquitin protein ligase activity"/>
    <property type="evidence" value="ECO:0007669"/>
    <property type="project" value="UniProtKB-EC"/>
</dbReference>
<protein>
    <recommendedName>
        <fullName evidence="2">RBR-type E3 ubiquitin transferase</fullName>
        <ecNumber evidence="2">2.3.2.31</ecNumber>
    </recommendedName>
</protein>
<dbReference type="InterPro" id="IPR036855">
    <property type="entry name" value="Znf_CCCH_sf"/>
</dbReference>
<evidence type="ECO:0000313" key="15">
    <source>
        <dbReference type="Proteomes" id="UP000053424"/>
    </source>
</evidence>
<dbReference type="OrthoDB" id="1431934at2759"/>
<accession>A0A0C3BSC7</accession>
<feature type="region of interest" description="Disordered" evidence="11">
    <location>
        <begin position="120"/>
        <end position="141"/>
    </location>
</feature>
<dbReference type="PROSITE" id="PS00518">
    <property type="entry name" value="ZF_RING_1"/>
    <property type="match status" value="1"/>
</dbReference>
<dbReference type="SMART" id="SM00647">
    <property type="entry name" value="IBR"/>
    <property type="match status" value="2"/>
</dbReference>
<keyword evidence="7" id="KW-0833">Ubl conjugation pathway</keyword>
<evidence type="ECO:0000256" key="9">
    <source>
        <dbReference type="PROSITE-ProRule" id="PRU00723"/>
    </source>
</evidence>
<dbReference type="PANTHER" id="PTHR11685">
    <property type="entry name" value="RBR FAMILY RING FINGER AND IBR DOMAIN-CONTAINING"/>
    <property type="match status" value="1"/>
</dbReference>
<dbReference type="InterPro" id="IPR017907">
    <property type="entry name" value="Znf_RING_CS"/>
</dbReference>
<keyword evidence="6 9" id="KW-0863">Zinc-finger</keyword>
<dbReference type="PROSITE" id="PS51873">
    <property type="entry name" value="TRIAD"/>
    <property type="match status" value="1"/>
</dbReference>
<evidence type="ECO:0000256" key="1">
    <source>
        <dbReference type="ARBA" id="ARBA00001798"/>
    </source>
</evidence>
<keyword evidence="10" id="KW-0175">Coiled coil</keyword>
<reference evidence="15" key="2">
    <citation type="submission" date="2015-01" db="EMBL/GenBank/DDBJ databases">
        <title>Evolutionary Origins and Diversification of the Mycorrhizal Mutualists.</title>
        <authorList>
            <consortium name="DOE Joint Genome Institute"/>
            <consortium name="Mycorrhizal Genomics Consortium"/>
            <person name="Kohler A."/>
            <person name="Kuo A."/>
            <person name="Nagy L.G."/>
            <person name="Floudas D."/>
            <person name="Copeland A."/>
            <person name="Barry K.W."/>
            <person name="Cichocki N."/>
            <person name="Veneault-Fourrey C."/>
            <person name="LaButti K."/>
            <person name="Lindquist E.A."/>
            <person name="Lipzen A."/>
            <person name="Lundell T."/>
            <person name="Morin E."/>
            <person name="Murat C."/>
            <person name="Riley R."/>
            <person name="Ohm R."/>
            <person name="Sun H."/>
            <person name="Tunlid A."/>
            <person name="Henrissat B."/>
            <person name="Grigoriev I.V."/>
            <person name="Hibbett D.S."/>
            <person name="Martin F."/>
        </authorList>
    </citation>
    <scope>NUCLEOTIDE SEQUENCE [LARGE SCALE GENOMIC DNA]</scope>
    <source>
        <strain evidence="15">h7</strain>
    </source>
</reference>
<organism evidence="14 15">
    <name type="scientific">Hebeloma cylindrosporum</name>
    <dbReference type="NCBI Taxonomy" id="76867"/>
    <lineage>
        <taxon>Eukaryota</taxon>
        <taxon>Fungi</taxon>
        <taxon>Dikarya</taxon>
        <taxon>Basidiomycota</taxon>
        <taxon>Agaricomycotina</taxon>
        <taxon>Agaricomycetes</taxon>
        <taxon>Agaricomycetidae</taxon>
        <taxon>Agaricales</taxon>
        <taxon>Agaricineae</taxon>
        <taxon>Hymenogastraceae</taxon>
        <taxon>Hebeloma</taxon>
    </lineage>
</organism>
<gene>
    <name evidence="14" type="ORF">M413DRAFT_415567</name>
</gene>
<dbReference type="Pfam" id="PF00642">
    <property type="entry name" value="zf-CCCH"/>
    <property type="match status" value="1"/>
</dbReference>
<dbReference type="Pfam" id="PF13445">
    <property type="entry name" value="zf-RING_UBOX"/>
    <property type="match status" value="1"/>
</dbReference>
<evidence type="ECO:0000256" key="5">
    <source>
        <dbReference type="ARBA" id="ARBA00022737"/>
    </source>
</evidence>
<keyword evidence="8 9" id="KW-0862">Zinc</keyword>
<dbReference type="CDD" id="cd22585">
    <property type="entry name" value="Rcat_RBR_DEAH12-like"/>
    <property type="match status" value="1"/>
</dbReference>
<dbReference type="CDD" id="cd20335">
    <property type="entry name" value="BRcat_RBR"/>
    <property type="match status" value="1"/>
</dbReference>
<dbReference type="InterPro" id="IPR013087">
    <property type="entry name" value="Znf_C2H2_type"/>
</dbReference>
<dbReference type="Gene3D" id="4.10.1000.10">
    <property type="entry name" value="Zinc finger, CCCH-type"/>
    <property type="match status" value="1"/>
</dbReference>
<feature type="domain" description="RING-type" evidence="13">
    <location>
        <begin position="698"/>
        <end position="911"/>
    </location>
</feature>
<evidence type="ECO:0000313" key="14">
    <source>
        <dbReference type="EMBL" id="KIM39580.1"/>
    </source>
</evidence>
<dbReference type="PROSITE" id="PS50103">
    <property type="entry name" value="ZF_C3H1"/>
    <property type="match status" value="1"/>
</dbReference>
<dbReference type="STRING" id="686832.A0A0C3BSC7"/>
<dbReference type="AlphaFoldDB" id="A0A0C3BSC7"/>
<name>A0A0C3BSC7_HEBCY</name>
<dbReference type="InterPro" id="IPR031127">
    <property type="entry name" value="E3_UB_ligase_RBR"/>
</dbReference>
<feature type="domain" description="C3H1-type" evidence="12">
    <location>
        <begin position="35"/>
        <end position="62"/>
    </location>
</feature>
<dbReference type="SMART" id="SM00356">
    <property type="entry name" value="ZnF_C3H1"/>
    <property type="match status" value="1"/>
</dbReference>
<dbReference type="InterPro" id="IPR013083">
    <property type="entry name" value="Znf_RING/FYVE/PHD"/>
</dbReference>
<dbReference type="InterPro" id="IPR002867">
    <property type="entry name" value="IBR_dom"/>
</dbReference>
<dbReference type="InterPro" id="IPR000571">
    <property type="entry name" value="Znf_CCCH"/>
</dbReference>
<evidence type="ECO:0000256" key="6">
    <source>
        <dbReference type="ARBA" id="ARBA00022771"/>
    </source>
</evidence>
<keyword evidence="5" id="KW-0677">Repeat</keyword>
<feature type="coiled-coil region" evidence="10">
    <location>
        <begin position="954"/>
        <end position="1017"/>
    </location>
</feature>
<proteinExistence type="predicted"/>
<reference evidence="14 15" key="1">
    <citation type="submission" date="2014-04" db="EMBL/GenBank/DDBJ databases">
        <authorList>
            <consortium name="DOE Joint Genome Institute"/>
            <person name="Kuo A."/>
            <person name="Gay G."/>
            <person name="Dore J."/>
            <person name="Kohler A."/>
            <person name="Nagy L.G."/>
            <person name="Floudas D."/>
            <person name="Copeland A."/>
            <person name="Barry K.W."/>
            <person name="Cichocki N."/>
            <person name="Veneault-Fourrey C."/>
            <person name="LaButti K."/>
            <person name="Lindquist E.A."/>
            <person name="Lipzen A."/>
            <person name="Lundell T."/>
            <person name="Morin E."/>
            <person name="Murat C."/>
            <person name="Sun H."/>
            <person name="Tunlid A."/>
            <person name="Henrissat B."/>
            <person name="Grigoriev I.V."/>
            <person name="Hibbett D.S."/>
            <person name="Martin F."/>
            <person name="Nordberg H.P."/>
            <person name="Cantor M.N."/>
            <person name="Hua S.X."/>
        </authorList>
    </citation>
    <scope>NUCLEOTIDE SEQUENCE [LARGE SCALE GENOMIC DNA]</scope>
    <source>
        <strain evidence="15">h7</strain>
    </source>
</reference>
<sequence length="1024" mass="116676">MSSTGIEISDSTQQGKEKIATAKEGANEVIDNGSTSEIQICRDWKRGKCTRGDRCRYKHDDLQEIALKKSTEAREAREAAERERLALIEEENRRKEEALAMEIAAREVKEREIALRQEENRRREEAMAKAKEAKERAAKEAREARIRERALKREAKRRETEARIARERAEREAREAAERRRQLEITAQREKEAAVVEQYVVSGTSLVTCSAGFNIQHVIPGFDLCRIVIKNLPKNAKREEIVDIFIQQGIHTSEFLIFQVKAIGSKQEATVLANAEHGEAISLGLDGIEFREEVLSFSVSDNASWNTFGTAGQSTAFIIVSWRIPAETIIAYYDDMQEAYGKIRELDKEIWKGRRINAQMNNSDRPGRGGFRQFVRESVKFSNCPPGSETDQEFCRFVGSYDIRALDSGASFDLQESFDLIHERIAHLWGVRIGTYRVLKRGDQADGEIKVRVDFDDWEDAKRAHLAIDKQRIGLAPTHYQCWLPKQLQYKITIPRQQYESQKKQWDTLGEKKGVNDPYVQARIGDRGAVFIEIVGKEKEMAGPLKVRVENMMAGEKLGPTFWHPSFASPKSKAFFDGIYTGQKAFVRSDFKTQSLKIYGESTAVEEARRMIQKRIANLGQVETTRTLNREWVGYFVREGVGKLTELLGEENVRLDVQPRVCTVSIKGGEEANHYLQRLIDQARAAVIVDSVLPGSAEDETCPVCYGDLTHPEQLGCGHSYCSGCLKHFLTSAVDNKAFPLLCVGNEAACNIPVAIPFIRRFLPANTFHNLIEAAFNKYLEQHQQELKYCTTPDCKQIYRRRTDKTNARCPACFLTICLACDEEAHTGVSCEEQRILRNPAEQERLNEELAASNGYKRCPTCRAMIEKNEGCNHMTCRCGAHICWRCMGVFQTPQETYAHLRAAHGGMYDAAPAGVVVEERRPIVIAANPLLDEQQQWQQRNAEYVQIMAEQRRARAQAVAEEQARQIRAEEARWRALAEEQARQIRAEEARRRAVAEERAREARRAREAAQRQEEERGWCILM</sequence>
<evidence type="ECO:0000256" key="7">
    <source>
        <dbReference type="ARBA" id="ARBA00022786"/>
    </source>
</evidence>
<dbReference type="SUPFAM" id="SSF57850">
    <property type="entry name" value="RING/U-box"/>
    <property type="match status" value="3"/>
</dbReference>
<dbReference type="InterPro" id="IPR027370">
    <property type="entry name" value="Znf-RING_euk"/>
</dbReference>
<keyword evidence="3" id="KW-0808">Transferase</keyword>
<keyword evidence="15" id="KW-1185">Reference proteome</keyword>
<dbReference type="HOGENOM" id="CLU_004235_0_0_1"/>
<dbReference type="GO" id="GO:0016567">
    <property type="term" value="P:protein ubiquitination"/>
    <property type="evidence" value="ECO:0007669"/>
    <property type="project" value="InterPro"/>
</dbReference>
<dbReference type="Gene3D" id="1.20.120.1750">
    <property type="match status" value="1"/>
</dbReference>
<evidence type="ECO:0000259" key="12">
    <source>
        <dbReference type="PROSITE" id="PS50103"/>
    </source>
</evidence>
<dbReference type="Pfam" id="PF01485">
    <property type="entry name" value="IBR"/>
    <property type="match status" value="2"/>
</dbReference>
<feature type="region of interest" description="Disordered" evidence="11">
    <location>
        <begin position="1"/>
        <end position="27"/>
    </location>
</feature>
<dbReference type="Proteomes" id="UP000053424">
    <property type="component" value="Unassembled WGS sequence"/>
</dbReference>
<evidence type="ECO:0000256" key="4">
    <source>
        <dbReference type="ARBA" id="ARBA00022723"/>
    </source>
</evidence>
<dbReference type="EMBL" id="KN831785">
    <property type="protein sequence ID" value="KIM39580.1"/>
    <property type="molecule type" value="Genomic_DNA"/>
</dbReference>
<evidence type="ECO:0000256" key="2">
    <source>
        <dbReference type="ARBA" id="ARBA00012251"/>
    </source>
</evidence>
<keyword evidence="4 9" id="KW-0479">Metal-binding</keyword>
<evidence type="ECO:0000259" key="13">
    <source>
        <dbReference type="PROSITE" id="PS51873"/>
    </source>
</evidence>
<evidence type="ECO:0000256" key="11">
    <source>
        <dbReference type="SAM" id="MobiDB-lite"/>
    </source>
</evidence>
<dbReference type="Gene3D" id="3.30.40.10">
    <property type="entry name" value="Zinc/RING finger domain, C3HC4 (zinc finger)"/>
    <property type="match status" value="1"/>
</dbReference>
<dbReference type="PROSITE" id="PS00028">
    <property type="entry name" value="ZINC_FINGER_C2H2_1"/>
    <property type="match status" value="1"/>
</dbReference>
<evidence type="ECO:0000256" key="8">
    <source>
        <dbReference type="ARBA" id="ARBA00022833"/>
    </source>
</evidence>
<evidence type="ECO:0000256" key="3">
    <source>
        <dbReference type="ARBA" id="ARBA00022679"/>
    </source>
</evidence>
<feature type="compositionally biased region" description="Polar residues" evidence="11">
    <location>
        <begin position="1"/>
        <end position="14"/>
    </location>
</feature>
<dbReference type="GO" id="GO:0008270">
    <property type="term" value="F:zinc ion binding"/>
    <property type="evidence" value="ECO:0007669"/>
    <property type="project" value="UniProtKB-KW"/>
</dbReference>
<evidence type="ECO:0000256" key="10">
    <source>
        <dbReference type="SAM" id="Coils"/>
    </source>
</evidence>
<feature type="zinc finger region" description="C3H1-type" evidence="9">
    <location>
        <begin position="35"/>
        <end position="62"/>
    </location>
</feature>
<comment type="catalytic activity">
    <reaction evidence="1">
        <text>[E2 ubiquitin-conjugating enzyme]-S-ubiquitinyl-L-cysteine + [acceptor protein]-L-lysine = [E2 ubiquitin-conjugating enzyme]-L-cysteine + [acceptor protein]-N(6)-ubiquitinyl-L-lysine.</text>
        <dbReference type="EC" id="2.3.2.31"/>
    </reaction>
</comment>
<dbReference type="SUPFAM" id="SSF90229">
    <property type="entry name" value="CCCH zinc finger"/>
    <property type="match status" value="1"/>
</dbReference>
<dbReference type="InterPro" id="IPR044066">
    <property type="entry name" value="TRIAD_supradom"/>
</dbReference>
<dbReference type="EC" id="2.3.2.31" evidence="2"/>